<dbReference type="PANTHER" id="PTHR23030">
    <property type="entry name" value="PCD6 INTERACTING PROTEIN-RELATED"/>
    <property type="match status" value="1"/>
</dbReference>
<evidence type="ECO:0000313" key="3">
    <source>
        <dbReference type="EMBL" id="KAF7728737.1"/>
    </source>
</evidence>
<evidence type="ECO:0000259" key="2">
    <source>
        <dbReference type="PROSITE" id="PS51180"/>
    </source>
</evidence>
<dbReference type="SMART" id="SM01041">
    <property type="entry name" value="BRO1"/>
    <property type="match status" value="1"/>
</dbReference>
<dbReference type="Gene3D" id="1.20.140.50">
    <property type="entry name" value="alix/aip1 like domains"/>
    <property type="match status" value="1"/>
</dbReference>
<dbReference type="InterPro" id="IPR004328">
    <property type="entry name" value="BRO1_dom"/>
</dbReference>
<dbReference type="AlphaFoldDB" id="A0A8H7BRX3"/>
<dbReference type="Gene3D" id="1.20.120.560">
    <property type="entry name" value="alix/aip1 in complex with the ypdl late domain"/>
    <property type="match status" value="1"/>
</dbReference>
<comment type="similarity">
    <text evidence="1">Belongs to the palA/RIM20 family.</text>
</comment>
<gene>
    <name evidence="3" type="primary">RIM20_2</name>
    <name evidence="3" type="ORF">EC973_005574</name>
</gene>
<dbReference type="PROSITE" id="PS51180">
    <property type="entry name" value="BRO1"/>
    <property type="match status" value="1"/>
</dbReference>
<keyword evidence="4" id="KW-1185">Reference proteome</keyword>
<dbReference type="Gene3D" id="1.25.40.280">
    <property type="entry name" value="alix/aip1 like domains"/>
    <property type="match status" value="1"/>
</dbReference>
<protein>
    <submittedName>
        <fullName evidence="3">pH-response regulator protein palA/rim20</fullName>
    </submittedName>
</protein>
<dbReference type="OrthoDB" id="64867at2759"/>
<accession>A0A8H7BRX3</accession>
<proteinExistence type="inferred from homology"/>
<comment type="caution">
    <text evidence="3">The sequence shown here is derived from an EMBL/GenBank/DDBJ whole genome shotgun (WGS) entry which is preliminary data.</text>
</comment>
<evidence type="ECO:0000313" key="4">
    <source>
        <dbReference type="Proteomes" id="UP000605846"/>
    </source>
</evidence>
<dbReference type="EMBL" id="JABAYA010000032">
    <property type="protein sequence ID" value="KAF7728737.1"/>
    <property type="molecule type" value="Genomic_DNA"/>
</dbReference>
<dbReference type="InterPro" id="IPR038499">
    <property type="entry name" value="BRO1_sf"/>
</dbReference>
<dbReference type="Pfam" id="PF13949">
    <property type="entry name" value="ALIX_LYPXL_bnd"/>
    <property type="match status" value="1"/>
</dbReference>
<dbReference type="Pfam" id="PF03097">
    <property type="entry name" value="BRO1"/>
    <property type="match status" value="1"/>
</dbReference>
<dbReference type="GO" id="GO:0005768">
    <property type="term" value="C:endosome"/>
    <property type="evidence" value="ECO:0007669"/>
    <property type="project" value="TreeGrafter"/>
</dbReference>
<reference evidence="3" key="1">
    <citation type="submission" date="2020-01" db="EMBL/GenBank/DDBJ databases">
        <title>Genome Sequencing of Three Apophysomyces-Like Fungal Strains Confirms a Novel Fungal Genus in the Mucoromycota with divergent Burkholderia-like Endosymbiotic Bacteria.</title>
        <authorList>
            <person name="Stajich J.E."/>
            <person name="Macias A.M."/>
            <person name="Carter-House D."/>
            <person name="Lovett B."/>
            <person name="Kasson L.R."/>
            <person name="Berry K."/>
            <person name="Grigoriev I."/>
            <person name="Chang Y."/>
            <person name="Spatafora J."/>
            <person name="Kasson M.T."/>
        </authorList>
    </citation>
    <scope>NUCLEOTIDE SEQUENCE</scope>
    <source>
        <strain evidence="3">NRRL A-21654</strain>
    </source>
</reference>
<sequence length="801" mass="90625">MKYVTCEADVNCSTSRSMTPYGRTISLPFFLLRFYTSKLYPSTLLRSVFFPAKEEPVDMVPAELPLHLSIPLKRTDPIAFTPALSQYIVNAYAEDASNYDSDLETLDTLRHDCLHGEYADMAALDRLFIYYSQLVFIGSRFPVDVGLSFAWYPAFDTTEGAMTHSNLNYEKACVLFTMGAIYSHLGCNESRISTEGIRKACNYFQHAAGCFKYIQTDILPNMRAVPPTDLSHESLDTFISLMLAQAQECVWQKAVMEHMKHGTIARLAIKVADFYEAIDMGVLPMEWQTYVQIKASYFAAAAQFQKANECISQAKYGEEIARLRLAESHNRKALNSIASTFGFLRGAVVHVPRSLLNDIQQLQESIERDLMRAEKDNDVVYLETVPEEGKLAPLLRSEMVKPAIPSDVLDPANRLKTEAVRPLFEALVPFAVHQAASVYADRKYEIVNREIVAHCRVLRDESTKLFADLGLPFSVDIVDPESLPSSLIEYAEEVQHEGGGQALRDMLTKIQQMSEKNAELVDNGFNVLEEENEQDDVLRRQYGNLWTRPASQQLTGTLLAQGAKYHDTLQAAQKADRIVRAKVNNWGKAIDMLSRPISEIRNNLPKISDDDPQYDQLMELIKLLRDVLKDCQRADSERDMLLDQTLKLNASDDISNALLTKASELTGGSPIVKIEPEQFEDVYIAELKKYEASQLQVQQLLDAQADRLAKLRQLYEQFSLIAQSCPAAGKRERAIQNLEQAFTKFKEIRTNLVEGIKFYSQYTDTLAQFRDSCVDFSLARRMEASELARDAPKLTRLLKMT</sequence>
<evidence type="ECO:0000256" key="1">
    <source>
        <dbReference type="ARBA" id="ARBA00038154"/>
    </source>
</evidence>
<organism evidence="3 4">
    <name type="scientific">Apophysomyces ossiformis</name>
    <dbReference type="NCBI Taxonomy" id="679940"/>
    <lineage>
        <taxon>Eukaryota</taxon>
        <taxon>Fungi</taxon>
        <taxon>Fungi incertae sedis</taxon>
        <taxon>Mucoromycota</taxon>
        <taxon>Mucoromycotina</taxon>
        <taxon>Mucoromycetes</taxon>
        <taxon>Mucorales</taxon>
        <taxon>Mucorineae</taxon>
        <taxon>Mucoraceae</taxon>
        <taxon>Apophysomyces</taxon>
    </lineage>
</organism>
<name>A0A8H7BRX3_9FUNG</name>
<feature type="domain" description="BRO1" evidence="2">
    <location>
        <begin position="65"/>
        <end position="466"/>
    </location>
</feature>
<dbReference type="Proteomes" id="UP000605846">
    <property type="component" value="Unassembled WGS sequence"/>
</dbReference>
<dbReference type="InterPro" id="IPR025304">
    <property type="entry name" value="ALIX_V_dom"/>
</dbReference>
<dbReference type="PANTHER" id="PTHR23030:SF39">
    <property type="entry name" value="PROGRAMMED CELL DEATH 6-INTERACTING PROTEIN"/>
    <property type="match status" value="1"/>
</dbReference>